<dbReference type="GO" id="GO:0019243">
    <property type="term" value="P:methylglyoxal catabolic process to D-lactate via S-lactoyl-glutathione"/>
    <property type="evidence" value="ECO:0007669"/>
    <property type="project" value="TreeGrafter"/>
</dbReference>
<dbReference type="GO" id="GO:0019172">
    <property type="term" value="F:glyoxalase III activity"/>
    <property type="evidence" value="ECO:0007669"/>
    <property type="project" value="TreeGrafter"/>
</dbReference>
<dbReference type="InterPro" id="IPR050325">
    <property type="entry name" value="Prot/Nucl_acid_deglycase"/>
</dbReference>
<sequence>MPAERSVLMVVTSHGAIDAAHPTGVWFEEFAIPYALFREHGCRVTVASPKGGDTPIDPGSLEGYEATPRNEAARAALRNTRVLDASLRAEHFDAIFFPGGHGTMFDLPDNEEVQRLVSEFAQADKVLASVCHGPACLVGARLRDGTALVKGRRLTSFTDDEERAVELDRSMPFLLETRLRELGARFVPEENWKDHVVVDGRLVTGQNPQSSASAARAVMRLLEDGS</sequence>
<dbReference type="Gene3D" id="3.40.50.880">
    <property type="match status" value="1"/>
</dbReference>
<comment type="similarity">
    <text evidence="3">Belongs to the peptidase C56 family. HSP31-like subfamily.</text>
</comment>
<keyword evidence="2" id="KW-0456">Lyase</keyword>
<evidence type="ECO:0000256" key="3">
    <source>
        <dbReference type="ARBA" id="ARBA00038493"/>
    </source>
</evidence>
<dbReference type="RefSeq" id="WP_197703435.1">
    <property type="nucleotide sequence ID" value="NZ_AP014936.1"/>
</dbReference>
<dbReference type="InterPro" id="IPR002818">
    <property type="entry name" value="DJ-1/PfpI"/>
</dbReference>
<name>A0A1B4V4C1_9GAMM</name>
<protein>
    <submittedName>
        <fullName evidence="5">Dimethylallyltransferase</fullName>
    </submittedName>
</protein>
<proteinExistence type="inferred from homology"/>
<dbReference type="CDD" id="cd03141">
    <property type="entry name" value="GATase1_Hsp31_like"/>
    <property type="match status" value="1"/>
</dbReference>
<keyword evidence="5" id="KW-0808">Transferase</keyword>
<dbReference type="PANTHER" id="PTHR48094">
    <property type="entry name" value="PROTEIN/NUCLEIC ACID DEGLYCASE DJ-1-RELATED"/>
    <property type="match status" value="1"/>
</dbReference>
<dbReference type="GO" id="GO:0016740">
    <property type="term" value="F:transferase activity"/>
    <property type="evidence" value="ECO:0007669"/>
    <property type="project" value="UniProtKB-KW"/>
</dbReference>
<gene>
    <name evidence="5" type="ORF">SVA_1805</name>
</gene>
<evidence type="ECO:0000256" key="1">
    <source>
        <dbReference type="ARBA" id="ARBA00023016"/>
    </source>
</evidence>
<dbReference type="Pfam" id="PF01965">
    <property type="entry name" value="DJ-1_PfpI"/>
    <property type="match status" value="1"/>
</dbReference>
<dbReference type="InterPro" id="IPR029062">
    <property type="entry name" value="Class_I_gatase-like"/>
</dbReference>
<dbReference type="Proteomes" id="UP000218899">
    <property type="component" value="Chromosome"/>
</dbReference>
<accession>A0A1B4V4C1</accession>
<organism evidence="5 6">
    <name type="scientific">Sulfurifustis variabilis</name>
    <dbReference type="NCBI Taxonomy" id="1675686"/>
    <lineage>
        <taxon>Bacteria</taxon>
        <taxon>Pseudomonadati</taxon>
        <taxon>Pseudomonadota</taxon>
        <taxon>Gammaproteobacteria</taxon>
        <taxon>Acidiferrobacterales</taxon>
        <taxon>Acidiferrobacteraceae</taxon>
        <taxon>Sulfurifustis</taxon>
    </lineage>
</organism>
<dbReference type="KEGG" id="sva:SVA_1805"/>
<keyword evidence="1" id="KW-0346">Stress response</keyword>
<evidence type="ECO:0000313" key="5">
    <source>
        <dbReference type="EMBL" id="BAU48359.1"/>
    </source>
</evidence>
<evidence type="ECO:0000256" key="2">
    <source>
        <dbReference type="ARBA" id="ARBA00023239"/>
    </source>
</evidence>
<dbReference type="AlphaFoldDB" id="A0A1B4V4C1"/>
<reference evidence="5 6" key="1">
    <citation type="submission" date="2015-08" db="EMBL/GenBank/DDBJ databases">
        <title>Complete genome sequence of Sulfurifustis variabilis.</title>
        <authorList>
            <person name="Miura A."/>
            <person name="Kojima H."/>
            <person name="Fukui M."/>
        </authorList>
    </citation>
    <scope>NUCLEOTIDE SEQUENCE [LARGE SCALE GENOMIC DNA]</scope>
    <source>
        <strain evidence="6">skN76</strain>
    </source>
</reference>
<evidence type="ECO:0000313" key="6">
    <source>
        <dbReference type="Proteomes" id="UP000218899"/>
    </source>
</evidence>
<dbReference type="SUPFAM" id="SSF52317">
    <property type="entry name" value="Class I glutamine amidotransferase-like"/>
    <property type="match status" value="1"/>
</dbReference>
<dbReference type="EMBL" id="AP014936">
    <property type="protein sequence ID" value="BAU48359.1"/>
    <property type="molecule type" value="Genomic_DNA"/>
</dbReference>
<dbReference type="GO" id="GO:0005737">
    <property type="term" value="C:cytoplasm"/>
    <property type="evidence" value="ECO:0007669"/>
    <property type="project" value="TreeGrafter"/>
</dbReference>
<dbReference type="PANTHER" id="PTHR48094:SF11">
    <property type="entry name" value="GLUTATHIONE-INDEPENDENT GLYOXALASE HSP31-RELATED"/>
    <property type="match status" value="1"/>
</dbReference>
<keyword evidence="6" id="KW-1185">Reference proteome</keyword>
<feature type="domain" description="DJ-1/PfpI" evidence="4">
    <location>
        <begin position="29"/>
        <end position="219"/>
    </location>
</feature>
<evidence type="ECO:0000259" key="4">
    <source>
        <dbReference type="Pfam" id="PF01965"/>
    </source>
</evidence>